<gene>
    <name evidence="1" type="ORF">DPMN_025600</name>
</gene>
<dbReference type="EMBL" id="JAIWYP010000002">
    <property type="protein sequence ID" value="KAH3862630.1"/>
    <property type="molecule type" value="Genomic_DNA"/>
</dbReference>
<evidence type="ECO:0000313" key="1">
    <source>
        <dbReference type="EMBL" id="KAH3862630.1"/>
    </source>
</evidence>
<reference evidence="1" key="2">
    <citation type="submission" date="2020-11" db="EMBL/GenBank/DDBJ databases">
        <authorList>
            <person name="McCartney M.A."/>
            <person name="Auch B."/>
            <person name="Kono T."/>
            <person name="Mallez S."/>
            <person name="Becker A."/>
            <person name="Gohl D.M."/>
            <person name="Silverstein K.A.T."/>
            <person name="Koren S."/>
            <person name="Bechman K.B."/>
            <person name="Herman A."/>
            <person name="Abrahante J.E."/>
            <person name="Garbe J."/>
        </authorList>
    </citation>
    <scope>NUCLEOTIDE SEQUENCE</scope>
    <source>
        <strain evidence="1">Duluth1</strain>
        <tissue evidence="1">Whole animal</tissue>
    </source>
</reference>
<name>A0A9D4LR11_DREPO</name>
<protein>
    <submittedName>
        <fullName evidence="1">Uncharacterized protein</fullName>
    </submittedName>
</protein>
<comment type="caution">
    <text evidence="1">The sequence shown here is derived from an EMBL/GenBank/DDBJ whole genome shotgun (WGS) entry which is preliminary data.</text>
</comment>
<accession>A0A9D4LR11</accession>
<reference evidence="1" key="1">
    <citation type="journal article" date="2019" name="bioRxiv">
        <title>The Genome of the Zebra Mussel, Dreissena polymorpha: A Resource for Invasive Species Research.</title>
        <authorList>
            <person name="McCartney M.A."/>
            <person name="Auch B."/>
            <person name="Kono T."/>
            <person name="Mallez S."/>
            <person name="Zhang Y."/>
            <person name="Obille A."/>
            <person name="Becker A."/>
            <person name="Abrahante J.E."/>
            <person name="Garbe J."/>
            <person name="Badalamenti J.P."/>
            <person name="Herman A."/>
            <person name="Mangelson H."/>
            <person name="Liachko I."/>
            <person name="Sullivan S."/>
            <person name="Sone E.D."/>
            <person name="Koren S."/>
            <person name="Silverstein K.A.T."/>
            <person name="Beckman K.B."/>
            <person name="Gohl D.M."/>
        </authorList>
    </citation>
    <scope>NUCLEOTIDE SEQUENCE</scope>
    <source>
        <strain evidence="1">Duluth1</strain>
        <tissue evidence="1">Whole animal</tissue>
    </source>
</reference>
<dbReference type="Proteomes" id="UP000828390">
    <property type="component" value="Unassembled WGS sequence"/>
</dbReference>
<organism evidence="1 2">
    <name type="scientific">Dreissena polymorpha</name>
    <name type="common">Zebra mussel</name>
    <name type="synonym">Mytilus polymorpha</name>
    <dbReference type="NCBI Taxonomy" id="45954"/>
    <lineage>
        <taxon>Eukaryota</taxon>
        <taxon>Metazoa</taxon>
        <taxon>Spiralia</taxon>
        <taxon>Lophotrochozoa</taxon>
        <taxon>Mollusca</taxon>
        <taxon>Bivalvia</taxon>
        <taxon>Autobranchia</taxon>
        <taxon>Heteroconchia</taxon>
        <taxon>Euheterodonta</taxon>
        <taxon>Imparidentia</taxon>
        <taxon>Neoheterodontei</taxon>
        <taxon>Myida</taxon>
        <taxon>Dreissenoidea</taxon>
        <taxon>Dreissenidae</taxon>
        <taxon>Dreissena</taxon>
    </lineage>
</organism>
<dbReference type="AlphaFoldDB" id="A0A9D4LR11"/>
<sequence length="198" mass="22414">MICIQETGRQANRLTENEPNERRTNMWNSFQDNNSLPIRSQLDLETLRDFIAASTCIIVTSSAKISLVYADVNISTNIGFYPRIEAILCKIRQKLVSEGAQWVDVQEGEEEQPILHRTTTSTSTWQRHDPVSKKAAIFEISLAGKKIRISTNTSRERGRECSGKKISTNSWCVVTSQLDWLGIYPSIEAILGKIRRAN</sequence>
<proteinExistence type="predicted"/>
<evidence type="ECO:0000313" key="2">
    <source>
        <dbReference type="Proteomes" id="UP000828390"/>
    </source>
</evidence>
<keyword evidence="2" id="KW-1185">Reference proteome</keyword>